<name>A0A8J5H5N5_ZINOF</name>
<dbReference type="PANTHER" id="PTHR37230:SF1">
    <property type="entry name" value="OS06G0731300 PROTEIN"/>
    <property type="match status" value="1"/>
</dbReference>
<evidence type="ECO:0000259" key="1">
    <source>
        <dbReference type="Pfam" id="PF25433"/>
    </source>
</evidence>
<dbReference type="Proteomes" id="UP000734854">
    <property type="component" value="Unassembled WGS sequence"/>
</dbReference>
<comment type="caution">
    <text evidence="2">The sequence shown here is derived from an EMBL/GenBank/DDBJ whole genome shotgun (WGS) entry which is preliminary data.</text>
</comment>
<feature type="domain" description="DUF7895" evidence="1">
    <location>
        <begin position="150"/>
        <end position="221"/>
    </location>
</feature>
<protein>
    <recommendedName>
        <fullName evidence="1">DUF7895 domain-containing protein</fullName>
    </recommendedName>
</protein>
<reference evidence="2 3" key="1">
    <citation type="submission" date="2020-08" db="EMBL/GenBank/DDBJ databases">
        <title>Plant Genome Project.</title>
        <authorList>
            <person name="Zhang R.-G."/>
        </authorList>
    </citation>
    <scope>NUCLEOTIDE SEQUENCE [LARGE SCALE GENOMIC DNA]</scope>
    <source>
        <tissue evidence="2">Rhizome</tissue>
    </source>
</reference>
<sequence length="223" mass="24150">MSDSKTKGHVPYIEFSVAVHVMRDMHILALYVCVAWNSKEACLTRVGYCFWQVRRGIMVSTVSSTIMLSETAIALHCKIQTANEARFANLLKFKPCETERQRNQHLGLSALPETAALVVIAAVAVGTAASLLARTTKASETVIVHSRIACTTDCGGSGICTECNGEGFVLKKLSDQSAERARLTAKNMATRYTAGLPKKWSYCSKCSSTRSCSACGGTGKINW</sequence>
<dbReference type="PANTHER" id="PTHR37230">
    <property type="entry name" value="OS06G0731300 PROTEIN"/>
    <property type="match status" value="1"/>
</dbReference>
<dbReference type="AlphaFoldDB" id="A0A8J5H5N5"/>
<dbReference type="EMBL" id="JACMSC010000006">
    <property type="protein sequence ID" value="KAG6519263.1"/>
    <property type="molecule type" value="Genomic_DNA"/>
</dbReference>
<dbReference type="Pfam" id="PF25433">
    <property type="entry name" value="DUF7895"/>
    <property type="match status" value="1"/>
</dbReference>
<accession>A0A8J5H5N5</accession>
<evidence type="ECO:0000313" key="3">
    <source>
        <dbReference type="Proteomes" id="UP000734854"/>
    </source>
</evidence>
<gene>
    <name evidence="2" type="ORF">ZIOFF_022756</name>
</gene>
<proteinExistence type="predicted"/>
<organism evidence="2 3">
    <name type="scientific">Zingiber officinale</name>
    <name type="common">Ginger</name>
    <name type="synonym">Amomum zingiber</name>
    <dbReference type="NCBI Taxonomy" id="94328"/>
    <lineage>
        <taxon>Eukaryota</taxon>
        <taxon>Viridiplantae</taxon>
        <taxon>Streptophyta</taxon>
        <taxon>Embryophyta</taxon>
        <taxon>Tracheophyta</taxon>
        <taxon>Spermatophyta</taxon>
        <taxon>Magnoliopsida</taxon>
        <taxon>Liliopsida</taxon>
        <taxon>Zingiberales</taxon>
        <taxon>Zingiberaceae</taxon>
        <taxon>Zingiber</taxon>
    </lineage>
</organism>
<evidence type="ECO:0000313" key="2">
    <source>
        <dbReference type="EMBL" id="KAG6519263.1"/>
    </source>
</evidence>
<dbReference type="InterPro" id="IPR057217">
    <property type="entry name" value="DUF7895"/>
</dbReference>
<keyword evidence="3" id="KW-1185">Reference proteome</keyword>